<dbReference type="InterPro" id="IPR050564">
    <property type="entry name" value="F420-G6PD/mer"/>
</dbReference>
<organism evidence="3 4">
    <name type="scientific">Actinophytocola gossypii</name>
    <dbReference type="NCBI Taxonomy" id="2812003"/>
    <lineage>
        <taxon>Bacteria</taxon>
        <taxon>Bacillati</taxon>
        <taxon>Actinomycetota</taxon>
        <taxon>Actinomycetes</taxon>
        <taxon>Pseudonocardiales</taxon>
        <taxon>Pseudonocardiaceae</taxon>
    </lineage>
</organism>
<dbReference type="Gene3D" id="3.20.20.30">
    <property type="entry name" value="Luciferase-like domain"/>
    <property type="match status" value="1"/>
</dbReference>
<protein>
    <submittedName>
        <fullName evidence="3">LLM class F420-dependent oxidoreductase</fullName>
    </submittedName>
</protein>
<sequence length="350" mass="37007">MRIGMPLSYSGGITDVAARLRDYEAAGVDIVFVPEAYSYDSVSLLGYLAAATDRIGLATSVLNTYTRTPSLLAMTAAGLDHVSGGRFTLGIGASGPQVVEGFHGVPYRAPLGRAREVAGICRAVWRREEVRHDGTHFQVPLSAERGGSGQGKALKLINTPVRERIPMMLGAMGDKAVALAAELFEAWQPMFFLPEAADAVFGAGLGKGRASRDAALGELDVVAPSYLAVVDDADEEAAALSQVREHLALYVGGMGARGKNFYTDLVVRFGYEAEALRVQDLYLAGRRAEAAATVPEPLVRGLALVGSRAVVAERLAAFAAAGATTLNLRLLAAGHDRRLRDVEVVRSLVG</sequence>
<dbReference type="PANTHER" id="PTHR43244">
    <property type="match status" value="1"/>
</dbReference>
<accession>A0ABT2J369</accession>
<dbReference type="SUPFAM" id="SSF51679">
    <property type="entry name" value="Bacterial luciferase-like"/>
    <property type="match status" value="1"/>
</dbReference>
<keyword evidence="4" id="KW-1185">Reference proteome</keyword>
<dbReference type="PANTHER" id="PTHR43244:SF1">
    <property type="entry name" value="5,10-METHYLENETETRAHYDROMETHANOPTERIN REDUCTASE"/>
    <property type="match status" value="1"/>
</dbReference>
<feature type="domain" description="Luciferase-like" evidence="2">
    <location>
        <begin position="5"/>
        <end position="324"/>
    </location>
</feature>
<proteinExistence type="predicted"/>
<dbReference type="RefSeq" id="WP_260189591.1">
    <property type="nucleotide sequence ID" value="NZ_JAFFZE010000004.1"/>
</dbReference>
<keyword evidence="1" id="KW-0560">Oxidoreductase</keyword>
<evidence type="ECO:0000313" key="3">
    <source>
        <dbReference type="EMBL" id="MCT2582243.1"/>
    </source>
</evidence>
<gene>
    <name evidence="3" type="ORF">JT362_03775</name>
</gene>
<dbReference type="InterPro" id="IPR011251">
    <property type="entry name" value="Luciferase-like_dom"/>
</dbReference>
<dbReference type="InterPro" id="IPR019951">
    <property type="entry name" value="F420_OxRdatse_Rv3520c_pred"/>
</dbReference>
<dbReference type="NCBIfam" id="TIGR03559">
    <property type="entry name" value="F420_Rv3520c"/>
    <property type="match status" value="1"/>
</dbReference>
<dbReference type="Pfam" id="PF00296">
    <property type="entry name" value="Bac_luciferase"/>
    <property type="match status" value="1"/>
</dbReference>
<dbReference type="EMBL" id="JAFFZE010000004">
    <property type="protein sequence ID" value="MCT2582243.1"/>
    <property type="molecule type" value="Genomic_DNA"/>
</dbReference>
<dbReference type="Proteomes" id="UP001156441">
    <property type="component" value="Unassembled WGS sequence"/>
</dbReference>
<dbReference type="CDD" id="cd01097">
    <property type="entry name" value="Tetrahydromethanopterin_reductase"/>
    <property type="match status" value="1"/>
</dbReference>
<dbReference type="InterPro" id="IPR036661">
    <property type="entry name" value="Luciferase-like_sf"/>
</dbReference>
<evidence type="ECO:0000313" key="4">
    <source>
        <dbReference type="Proteomes" id="UP001156441"/>
    </source>
</evidence>
<comment type="caution">
    <text evidence="3">The sequence shown here is derived from an EMBL/GenBank/DDBJ whole genome shotgun (WGS) entry which is preliminary data.</text>
</comment>
<evidence type="ECO:0000259" key="2">
    <source>
        <dbReference type="Pfam" id="PF00296"/>
    </source>
</evidence>
<name>A0ABT2J369_9PSEU</name>
<evidence type="ECO:0000256" key="1">
    <source>
        <dbReference type="ARBA" id="ARBA00023002"/>
    </source>
</evidence>
<reference evidence="3 4" key="1">
    <citation type="submission" date="2021-02" db="EMBL/GenBank/DDBJ databases">
        <title>Actinophytocola xerophila sp. nov., isolated from soil of cotton cropping field.</title>
        <authorList>
            <person name="Huang R."/>
            <person name="Chen X."/>
            <person name="Ge X."/>
            <person name="Liu W."/>
        </authorList>
    </citation>
    <scope>NUCLEOTIDE SEQUENCE [LARGE SCALE GENOMIC DNA]</scope>
    <source>
        <strain evidence="3 4">S1-96</strain>
    </source>
</reference>